<dbReference type="Proteomes" id="UP001448207">
    <property type="component" value="Unassembled WGS sequence"/>
</dbReference>
<dbReference type="EMBL" id="JBCLYO010000028">
    <property type="protein sequence ID" value="KAL0077394.1"/>
    <property type="molecule type" value="Genomic_DNA"/>
</dbReference>
<dbReference type="Pfam" id="PF00245">
    <property type="entry name" value="Alk_phosphatase"/>
    <property type="match status" value="1"/>
</dbReference>
<keyword evidence="5" id="KW-0597">Phosphoprotein</keyword>
<evidence type="ECO:0000256" key="10">
    <source>
        <dbReference type="RuleBase" id="RU003946"/>
    </source>
</evidence>
<evidence type="ECO:0000256" key="7">
    <source>
        <dbReference type="ARBA" id="ARBA00022801"/>
    </source>
</evidence>
<keyword evidence="7 11" id="KW-0378">Hydrolase</keyword>
<comment type="cofactor">
    <cofactor evidence="2">
        <name>Zn(2+)</name>
        <dbReference type="ChEBI" id="CHEBI:29105"/>
    </cofactor>
</comment>
<dbReference type="PANTHER" id="PTHR11596">
    <property type="entry name" value="ALKALINE PHOSPHATASE"/>
    <property type="match status" value="1"/>
</dbReference>
<dbReference type="SUPFAM" id="SSF53649">
    <property type="entry name" value="Alkaline phosphatase-like"/>
    <property type="match status" value="1"/>
</dbReference>
<evidence type="ECO:0000256" key="4">
    <source>
        <dbReference type="ARBA" id="ARBA00012647"/>
    </source>
</evidence>
<sequence>MIGGLLLAGFLGSSFESPTTSEQVQQDQQVQQENNSTADRPPIRNIVMMISDGMGPASVAFTRTYYQYTQGEPFDYQMPLDTIHVGQSRTRSSSTLVTDSAAGATAFSCGLKTYNGAIGVDPSGNPCATVLEAAKQQHGMKTGLVVTSRITHATPASFSAHVQDRDDENHIAVQQIGDNPLGRNVDLMMGGGYCHFLPKSNPQSCRGDERELFKEAKQNDWNTVEYNNRSVFDNLSSIDPGVLPVLLLFNEDHMDYSIDRDPTREPSLTEMSAKALDILLHSTKSTENGFFLMIEGSRIDMAAHSNDPATHVHDILEYQKTIAYVKRFVDQNPGTIMISTSDHETGGLSLARQVSPIYPEYLWYPDVLTKVRKSTVSVAHYIKDNRLFGKVDKIVPLVNKYLGIEDVTKEEEQGLAKIKKTNLMDFYLAEMVSLRAQLGWATLGHSGVDVNLYAYGQGTDSLRGSHENIDIGHFMAQALHLNLTDLTRKLNKNNTSVNYTPLSKKEKLKYNDHLSHYERDAPKFNHAKYSRW</sequence>
<dbReference type="Gene3D" id="1.10.60.40">
    <property type="match status" value="1"/>
</dbReference>
<evidence type="ECO:0000256" key="8">
    <source>
        <dbReference type="ARBA" id="ARBA00022833"/>
    </source>
</evidence>
<keyword evidence="12" id="KW-0732">Signal</keyword>
<evidence type="ECO:0000256" key="9">
    <source>
        <dbReference type="ARBA" id="ARBA00022842"/>
    </source>
</evidence>
<protein>
    <recommendedName>
        <fullName evidence="4 11">Alkaline phosphatase</fullName>
        <ecNumber evidence="4 11">3.1.3.1</ecNumber>
    </recommendedName>
</protein>
<name>A0ABR3ALI2_PHYBL</name>
<evidence type="ECO:0000313" key="13">
    <source>
        <dbReference type="EMBL" id="KAL0077394.1"/>
    </source>
</evidence>
<keyword evidence="6" id="KW-0479">Metal-binding</keyword>
<dbReference type="PRINTS" id="PR00113">
    <property type="entry name" value="ALKPHPHTASE"/>
</dbReference>
<evidence type="ECO:0000256" key="3">
    <source>
        <dbReference type="ARBA" id="ARBA00005984"/>
    </source>
</evidence>
<dbReference type="InterPro" id="IPR017850">
    <property type="entry name" value="Alkaline_phosphatase_core_sf"/>
</dbReference>
<dbReference type="PANTHER" id="PTHR11596:SF5">
    <property type="entry name" value="ALKALINE PHOSPHATASE"/>
    <property type="match status" value="1"/>
</dbReference>
<dbReference type="InterPro" id="IPR001952">
    <property type="entry name" value="Alkaline_phosphatase"/>
</dbReference>
<comment type="catalytic activity">
    <reaction evidence="11">
        <text>a phosphate monoester + H2O = an alcohol + phosphate</text>
        <dbReference type="Rhea" id="RHEA:15017"/>
        <dbReference type="ChEBI" id="CHEBI:15377"/>
        <dbReference type="ChEBI" id="CHEBI:30879"/>
        <dbReference type="ChEBI" id="CHEBI:43474"/>
        <dbReference type="ChEBI" id="CHEBI:67140"/>
        <dbReference type="EC" id="3.1.3.1"/>
    </reaction>
</comment>
<feature type="chain" id="PRO_5046384510" description="Alkaline phosphatase" evidence="12">
    <location>
        <begin position="22"/>
        <end position="532"/>
    </location>
</feature>
<evidence type="ECO:0000256" key="12">
    <source>
        <dbReference type="SAM" id="SignalP"/>
    </source>
</evidence>
<organism evidence="13 14">
    <name type="scientific">Phycomyces blakesleeanus</name>
    <dbReference type="NCBI Taxonomy" id="4837"/>
    <lineage>
        <taxon>Eukaryota</taxon>
        <taxon>Fungi</taxon>
        <taxon>Fungi incertae sedis</taxon>
        <taxon>Mucoromycota</taxon>
        <taxon>Mucoromycotina</taxon>
        <taxon>Mucoromycetes</taxon>
        <taxon>Mucorales</taxon>
        <taxon>Phycomycetaceae</taxon>
        <taxon>Phycomyces</taxon>
    </lineage>
</organism>
<comment type="caution">
    <text evidence="13">The sequence shown here is derived from an EMBL/GenBank/DDBJ whole genome shotgun (WGS) entry which is preliminary data.</text>
</comment>
<keyword evidence="8 11" id="KW-0862">Zinc</keyword>
<evidence type="ECO:0000256" key="11">
    <source>
        <dbReference type="RuleBase" id="RU003947"/>
    </source>
</evidence>
<comment type="cofactor">
    <cofactor evidence="1">
        <name>Mg(2+)</name>
        <dbReference type="ChEBI" id="CHEBI:18420"/>
    </cofactor>
</comment>
<accession>A0ABR3ALI2</accession>
<feature type="signal peptide" evidence="12">
    <location>
        <begin position="1"/>
        <end position="21"/>
    </location>
</feature>
<comment type="similarity">
    <text evidence="3 10">Belongs to the alkaline phosphatase family.</text>
</comment>
<dbReference type="PROSITE" id="PS00123">
    <property type="entry name" value="ALKALINE_PHOSPHATASE"/>
    <property type="match status" value="1"/>
</dbReference>
<reference evidence="13 14" key="1">
    <citation type="submission" date="2024-04" db="EMBL/GenBank/DDBJ databases">
        <title>Symmetric and asymmetric DNA N6-adenine methylation regulates different biological responses in Mucorales.</title>
        <authorList>
            <consortium name="Lawrence Berkeley National Laboratory"/>
            <person name="Lax C."/>
            <person name="Mondo S.J."/>
            <person name="Osorio-Concepcion M."/>
            <person name="Muszewska A."/>
            <person name="Corrochano-Luque M."/>
            <person name="Gutierrez G."/>
            <person name="Riley R."/>
            <person name="Lipzen A."/>
            <person name="Guo J."/>
            <person name="Hundley H."/>
            <person name="Amirebrahimi M."/>
            <person name="Ng V."/>
            <person name="Lorenzo-Gutierrez D."/>
            <person name="Binder U."/>
            <person name="Yang J."/>
            <person name="Song Y."/>
            <person name="Canovas D."/>
            <person name="Navarro E."/>
            <person name="Freitag M."/>
            <person name="Gabaldon T."/>
            <person name="Grigoriev I.V."/>
            <person name="Corrochano L.M."/>
            <person name="Nicolas F.E."/>
            <person name="Garre V."/>
        </authorList>
    </citation>
    <scope>NUCLEOTIDE SEQUENCE [LARGE SCALE GENOMIC DNA]</scope>
    <source>
        <strain evidence="13 14">L51</strain>
    </source>
</reference>
<dbReference type="EC" id="3.1.3.1" evidence="4 11"/>
<dbReference type="Gene3D" id="3.40.720.10">
    <property type="entry name" value="Alkaline Phosphatase, subunit A"/>
    <property type="match status" value="1"/>
</dbReference>
<evidence type="ECO:0000256" key="6">
    <source>
        <dbReference type="ARBA" id="ARBA00022723"/>
    </source>
</evidence>
<proteinExistence type="inferred from homology"/>
<dbReference type="SMART" id="SM00098">
    <property type="entry name" value="alkPPc"/>
    <property type="match status" value="1"/>
</dbReference>
<keyword evidence="9 11" id="KW-0460">Magnesium</keyword>
<evidence type="ECO:0000256" key="5">
    <source>
        <dbReference type="ARBA" id="ARBA00022553"/>
    </source>
</evidence>
<evidence type="ECO:0000256" key="1">
    <source>
        <dbReference type="ARBA" id="ARBA00001946"/>
    </source>
</evidence>
<gene>
    <name evidence="13" type="ORF">J3Q64DRAFT_1769247</name>
</gene>
<dbReference type="InterPro" id="IPR018299">
    <property type="entry name" value="Alkaline_phosphatase_AS"/>
</dbReference>
<keyword evidence="14" id="KW-1185">Reference proteome</keyword>
<evidence type="ECO:0000256" key="2">
    <source>
        <dbReference type="ARBA" id="ARBA00001947"/>
    </source>
</evidence>
<dbReference type="CDD" id="cd16012">
    <property type="entry name" value="ALP"/>
    <property type="match status" value="1"/>
</dbReference>
<evidence type="ECO:0000313" key="14">
    <source>
        <dbReference type="Proteomes" id="UP001448207"/>
    </source>
</evidence>